<dbReference type="NCBIfam" id="NF004044">
    <property type="entry name" value="PRK05561.1"/>
    <property type="match status" value="1"/>
</dbReference>
<evidence type="ECO:0000256" key="4">
    <source>
        <dbReference type="ARBA" id="ARBA00023029"/>
    </source>
</evidence>
<dbReference type="InterPro" id="IPR002205">
    <property type="entry name" value="Topo_IIA_dom_A"/>
</dbReference>
<evidence type="ECO:0000256" key="2">
    <source>
        <dbReference type="ARBA" id="ARBA00008263"/>
    </source>
</evidence>
<dbReference type="SMART" id="SM00434">
    <property type="entry name" value="TOP4c"/>
    <property type="match status" value="1"/>
</dbReference>
<proteinExistence type="inferred from homology"/>
<dbReference type="Gene3D" id="1.10.268.10">
    <property type="entry name" value="Topoisomerase, domain 3"/>
    <property type="match status" value="1"/>
</dbReference>
<evidence type="ECO:0000256" key="6">
    <source>
        <dbReference type="ARBA" id="ARBA00023235"/>
    </source>
</evidence>
<reference evidence="10" key="1">
    <citation type="journal article" date="2023" name="Int. J. Syst. Evol. Microbiol.">
        <title>Claveliimonas bilis gen. nov., sp. nov., deoxycholic acid-producing bacteria isolated from human faeces, and reclassification of Sellimonas monacensis Zenner et al. 2021 as Claveliimonas monacensis comb. nov.</title>
        <authorList>
            <person name="Hisatomi A."/>
            <person name="Kastawa N.W.E.P.G."/>
            <person name="Song I."/>
            <person name="Ohkuma M."/>
            <person name="Fukiya S."/>
            <person name="Sakamoto M."/>
        </authorList>
    </citation>
    <scope>NUCLEOTIDE SEQUENCE [LARGE SCALE GENOMIC DNA]</scope>
    <source>
        <strain evidence="10">12BBH14</strain>
    </source>
</reference>
<feature type="active site" description="O-(5'-phospho-DNA)-tyrosine intermediate" evidence="7">
    <location>
        <position position="120"/>
    </location>
</feature>
<dbReference type="Pfam" id="PF03989">
    <property type="entry name" value="DNA_gyraseA_C"/>
    <property type="match status" value="2"/>
</dbReference>
<keyword evidence="5 7" id="KW-0238">DNA-binding</keyword>
<dbReference type="InterPro" id="IPR050220">
    <property type="entry name" value="Type_II_DNA_Topoisomerases"/>
</dbReference>
<comment type="catalytic activity">
    <reaction evidence="1 7">
        <text>ATP-dependent breakage, passage and rejoining of double-stranded DNA.</text>
        <dbReference type="EC" id="5.6.2.2"/>
    </reaction>
</comment>
<feature type="domain" description="Topo IIA-type catalytic" evidence="8">
    <location>
        <begin position="32"/>
        <end position="524"/>
    </location>
</feature>
<dbReference type="InterPro" id="IPR013760">
    <property type="entry name" value="Topo_IIA-like_dom_sf"/>
</dbReference>
<sequence length="746" mass="84431">MQEEQIIRTEYSDLMKKSYIDYAMSVIIARALPDVRDGLKPVQRRTLYDMHELGIRYDRPYRKCARIVGDTMGKYHPHGDSSIYEALVVMAQEFKKGMVLVDGHGNFGSIEGDGAAAMRYTEARLAKFTQMAFLKDLDKDVVNFMPNFDETEKEPEVLPVRIPNLLVNGAEGIAVGMATSIPTHNLGEVIDAVKAYMKNDEISTRQLMKYVKGPDFPTGGIVVNKDDLLNIYETGTGKIKLRGKVEVEDMKGGKQRLVITEIPYTMIGAGIGKFLNDVCALVETKKTNDIVDISNQSSKEGIRIVIELKKGADVKNLTNMLYKKTRLEDTFGVNMLAVADGRPETMGLKKIIEHHVDFQFELATRKYKNLLAKELDRKEIQEGLIKACDVIDLIIEILRGSRSVKDAKECLTKGITDNIVFKSKISRKMASMLRFTERQATAILEMRLYKLIGLEIEALMKEHEETLANIARYEDILNNYDSMADVIIEELDAFKKEFAVKRKTVVENAEEAVFEEKKIEEQEIVFLMDRFGYARCVDVPTYERNKEAADSENKYVVNCLNTGKICIFTDGGKMHQLKVLDVPFGKFRDKGQPVDNMSNFDSTQEEIVYLCDAEQMRFSRIFFATKQGMIKQVEGTEFQVSKRTIAATKLQEGDSLVSVAVITDNKQVVLQTKDGYFLRFPASEVSEKKKGAVGVRGIRLKKNDELEAAYLFDEGTEAKAVYKEKEVVLNRLRIGKRDTQGVKNRG</sequence>
<evidence type="ECO:0000256" key="1">
    <source>
        <dbReference type="ARBA" id="ARBA00000185"/>
    </source>
</evidence>
<keyword evidence="10" id="KW-1185">Reference proteome</keyword>
<dbReference type="CDD" id="cd00187">
    <property type="entry name" value="TOP4c"/>
    <property type="match status" value="1"/>
</dbReference>
<dbReference type="SUPFAM" id="SSF56719">
    <property type="entry name" value="Type II DNA topoisomerase"/>
    <property type="match status" value="1"/>
</dbReference>
<dbReference type="Pfam" id="PF00521">
    <property type="entry name" value="DNA_topoisoIV"/>
    <property type="match status" value="1"/>
</dbReference>
<keyword evidence="6 7" id="KW-0413">Isomerase</keyword>
<evidence type="ECO:0000256" key="5">
    <source>
        <dbReference type="ARBA" id="ARBA00023125"/>
    </source>
</evidence>
<dbReference type="InterPro" id="IPR013758">
    <property type="entry name" value="Topo_IIA_A/C_ab"/>
</dbReference>
<evidence type="ECO:0000259" key="8">
    <source>
        <dbReference type="PROSITE" id="PS52040"/>
    </source>
</evidence>
<dbReference type="PANTHER" id="PTHR43493:SF5">
    <property type="entry name" value="DNA GYRASE SUBUNIT A, CHLOROPLASTIC_MITOCHONDRIAL"/>
    <property type="match status" value="1"/>
</dbReference>
<dbReference type="InterPro" id="IPR006691">
    <property type="entry name" value="GyrA/parC_rep"/>
</dbReference>
<protein>
    <recommendedName>
        <fullName evidence="3">DNA topoisomerase (ATP-hydrolyzing)</fullName>
        <ecNumber evidence="3">5.6.2.2</ecNumber>
    </recommendedName>
</protein>
<gene>
    <name evidence="9" type="primary">gyrA_2</name>
    <name evidence="9" type="ORF">Lac1_16080</name>
</gene>
<keyword evidence="4 7" id="KW-0799">Topoisomerase</keyword>
<organism evidence="9 10">
    <name type="scientific">Claveliimonas bilis</name>
    <dbReference type="NCBI Taxonomy" id="3028070"/>
    <lineage>
        <taxon>Bacteria</taxon>
        <taxon>Bacillati</taxon>
        <taxon>Bacillota</taxon>
        <taxon>Clostridia</taxon>
        <taxon>Lachnospirales</taxon>
        <taxon>Lachnospiraceae</taxon>
        <taxon>Claveliimonas</taxon>
    </lineage>
</organism>
<dbReference type="Gene3D" id="3.90.199.10">
    <property type="entry name" value="Topoisomerase II, domain 5"/>
    <property type="match status" value="1"/>
</dbReference>
<evidence type="ECO:0000313" key="9">
    <source>
        <dbReference type="EMBL" id="BDZ77425.1"/>
    </source>
</evidence>
<dbReference type="EC" id="5.6.2.2" evidence="3"/>
<evidence type="ECO:0000256" key="3">
    <source>
        <dbReference type="ARBA" id="ARBA00012895"/>
    </source>
</evidence>
<dbReference type="RefSeq" id="WP_316264479.1">
    <property type="nucleotide sequence ID" value="NZ_AP027742.1"/>
</dbReference>
<comment type="similarity">
    <text evidence="2">Belongs to the type II topoisomerase GyrA/ParC subunit family.</text>
</comment>
<accession>A0ABM8I364</accession>
<dbReference type="InterPro" id="IPR013757">
    <property type="entry name" value="Topo_IIA_A_a_sf"/>
</dbReference>
<dbReference type="Proteomes" id="UP001305815">
    <property type="component" value="Chromosome"/>
</dbReference>
<dbReference type="EMBL" id="AP027742">
    <property type="protein sequence ID" value="BDZ77425.1"/>
    <property type="molecule type" value="Genomic_DNA"/>
</dbReference>
<dbReference type="SUPFAM" id="SSF101904">
    <property type="entry name" value="GyrA/ParC C-terminal domain-like"/>
    <property type="match status" value="1"/>
</dbReference>
<dbReference type="InterPro" id="IPR035516">
    <property type="entry name" value="Gyrase/topoIV_suA_C"/>
</dbReference>
<dbReference type="PROSITE" id="PS52040">
    <property type="entry name" value="TOPO_IIA"/>
    <property type="match status" value="1"/>
</dbReference>
<evidence type="ECO:0000256" key="7">
    <source>
        <dbReference type="PROSITE-ProRule" id="PRU01384"/>
    </source>
</evidence>
<name>A0ABM8I364_9FIRM</name>
<dbReference type="Gene3D" id="3.30.1360.40">
    <property type="match status" value="1"/>
</dbReference>
<dbReference type="Gene3D" id="2.120.10.90">
    <property type="entry name" value="DNA gyrase/topoisomerase IV, subunit A, C-terminal"/>
    <property type="match status" value="1"/>
</dbReference>
<dbReference type="PANTHER" id="PTHR43493">
    <property type="entry name" value="DNA GYRASE/TOPOISOMERASE SUBUNIT A"/>
    <property type="match status" value="1"/>
</dbReference>
<evidence type="ECO:0000313" key="10">
    <source>
        <dbReference type="Proteomes" id="UP001305815"/>
    </source>
</evidence>